<comment type="caution">
    <text evidence="2">The sequence shown here is derived from an EMBL/GenBank/DDBJ whole genome shotgun (WGS) entry which is preliminary data.</text>
</comment>
<keyword evidence="1" id="KW-1133">Transmembrane helix</keyword>
<dbReference type="EMBL" id="BAABWN010000017">
    <property type="protein sequence ID" value="GAA6169996.1"/>
    <property type="molecule type" value="Genomic_DNA"/>
</dbReference>
<keyword evidence="1" id="KW-0472">Membrane</keyword>
<keyword evidence="1" id="KW-0812">Transmembrane</keyword>
<evidence type="ECO:0000256" key="1">
    <source>
        <dbReference type="SAM" id="Phobius"/>
    </source>
</evidence>
<accession>A0ABQ0AED2</accession>
<organism evidence="2 3">
    <name type="scientific">Sessilibacter corallicola</name>
    <dbReference type="NCBI Taxonomy" id="2904075"/>
    <lineage>
        <taxon>Bacteria</taxon>
        <taxon>Pseudomonadati</taxon>
        <taxon>Pseudomonadota</taxon>
        <taxon>Gammaproteobacteria</taxon>
        <taxon>Cellvibrionales</taxon>
        <taxon>Cellvibrionaceae</taxon>
        <taxon>Sessilibacter</taxon>
    </lineage>
</organism>
<evidence type="ECO:0000313" key="3">
    <source>
        <dbReference type="Proteomes" id="UP001465153"/>
    </source>
</evidence>
<name>A0ABQ0AED2_9GAMM</name>
<protein>
    <recommendedName>
        <fullName evidence="4">Secreted protein</fullName>
    </recommendedName>
</protein>
<evidence type="ECO:0000313" key="2">
    <source>
        <dbReference type="EMBL" id="GAA6169996.1"/>
    </source>
</evidence>
<proteinExistence type="predicted"/>
<dbReference type="RefSeq" id="WP_353304361.1">
    <property type="nucleotide sequence ID" value="NZ_BAABWN010000017.1"/>
</dbReference>
<dbReference type="Proteomes" id="UP001465153">
    <property type="component" value="Unassembled WGS sequence"/>
</dbReference>
<keyword evidence="3" id="KW-1185">Reference proteome</keyword>
<reference evidence="2 3" key="1">
    <citation type="submission" date="2024-04" db="EMBL/GenBank/DDBJ databases">
        <title>Draft genome sequence of Sessilibacter corallicola NBRC 116591.</title>
        <authorList>
            <person name="Miyakawa T."/>
            <person name="Kusuya Y."/>
            <person name="Miura T."/>
        </authorList>
    </citation>
    <scope>NUCLEOTIDE SEQUENCE [LARGE SCALE GENOMIC DNA]</scope>
    <source>
        <strain evidence="2 3">KU-00831-HH</strain>
    </source>
</reference>
<evidence type="ECO:0008006" key="4">
    <source>
        <dbReference type="Google" id="ProtNLM"/>
    </source>
</evidence>
<feature type="transmembrane region" description="Helical" evidence="1">
    <location>
        <begin position="7"/>
        <end position="29"/>
    </location>
</feature>
<sequence length="164" mass="18665">MFTNKHVVTALIVAPILAILSYFAVGYWVAEPPQKVEAGGNYKLAEKPNCRYTSGVCELKNGDFEVRILPQELSDGAIRLSLTSTQPLDGAKIALVEQDNENNTKPMNWQSIDDDRQQWQVDIHPSSAEQQLQLVFSFNEALFFGETQLTFIEYETTFEKDFRR</sequence>
<gene>
    <name evidence="2" type="ORF">NBRC116591_38080</name>
</gene>